<evidence type="ECO:0000313" key="2">
    <source>
        <dbReference type="Proteomes" id="UP000825002"/>
    </source>
</evidence>
<dbReference type="EMBL" id="JAIFTH010000033">
    <property type="protein sequence ID" value="KAG9511085.1"/>
    <property type="molecule type" value="Genomic_DNA"/>
</dbReference>
<gene>
    <name evidence="1" type="ORF">GZH46_00347</name>
</gene>
<proteinExistence type="predicted"/>
<accession>A0ABQ7SCE9</accession>
<comment type="caution">
    <text evidence="1">The sequence shown here is derived from an EMBL/GenBank/DDBJ whole genome shotgun (WGS) entry which is preliminary data.</text>
</comment>
<reference evidence="1 2" key="1">
    <citation type="submission" date="2020-10" db="EMBL/GenBank/DDBJ databases">
        <authorList>
            <person name="Klimov P.B."/>
            <person name="Dyachkov S.M."/>
            <person name="Chetverikov P.E."/>
        </authorList>
    </citation>
    <scope>NUCLEOTIDE SEQUENCE [LARGE SCALE GENOMIC DNA]</scope>
    <source>
        <strain evidence="1">BMOC 18-1129-001#AD2665</strain>
        <tissue evidence="1">Entire mites</tissue>
    </source>
</reference>
<protein>
    <submittedName>
        <fullName evidence="1">Uncharacterized protein</fullName>
    </submittedName>
</protein>
<keyword evidence="2" id="KW-1185">Reference proteome</keyword>
<sequence length="87" mass="9889">MRAISASRLSNQHNNMAMSAYASGMYGYYSTYDRNVHMFPYAAMAPPTGPSMMTYGLLRRIASATGQFSSFFAMQLARRHWPVSRHR</sequence>
<name>A0ABQ7SCE9_9ACAR</name>
<organism evidence="1 2">
    <name type="scientific">Fragariocoptes setiger</name>
    <dbReference type="NCBI Taxonomy" id="1670756"/>
    <lineage>
        <taxon>Eukaryota</taxon>
        <taxon>Metazoa</taxon>
        <taxon>Ecdysozoa</taxon>
        <taxon>Arthropoda</taxon>
        <taxon>Chelicerata</taxon>
        <taxon>Arachnida</taxon>
        <taxon>Acari</taxon>
        <taxon>Acariformes</taxon>
        <taxon>Trombidiformes</taxon>
        <taxon>Prostigmata</taxon>
        <taxon>Eupodina</taxon>
        <taxon>Eriophyoidea</taxon>
        <taxon>Phytoptidae</taxon>
        <taxon>Fragariocoptes</taxon>
    </lineage>
</organism>
<evidence type="ECO:0000313" key="1">
    <source>
        <dbReference type="EMBL" id="KAG9511085.1"/>
    </source>
</evidence>
<dbReference type="Proteomes" id="UP000825002">
    <property type="component" value="Unassembled WGS sequence"/>
</dbReference>